<organism evidence="2 3">
    <name type="scientific">Penicillium brevicompactum</name>
    <dbReference type="NCBI Taxonomy" id="5074"/>
    <lineage>
        <taxon>Eukaryota</taxon>
        <taxon>Fungi</taxon>
        <taxon>Dikarya</taxon>
        <taxon>Ascomycota</taxon>
        <taxon>Pezizomycotina</taxon>
        <taxon>Eurotiomycetes</taxon>
        <taxon>Eurotiomycetidae</taxon>
        <taxon>Eurotiales</taxon>
        <taxon>Aspergillaceae</taxon>
        <taxon>Penicillium</taxon>
    </lineage>
</organism>
<feature type="region of interest" description="Disordered" evidence="1">
    <location>
        <begin position="624"/>
        <end position="717"/>
    </location>
</feature>
<sequence>MGHRDITPVHVPLRTSSRRPSRSDPMETQDSPGAADRQTSKAQRFFGTDITLPQEHAGWKEAQKTRQPSYIKPTSAPRQSTAFHPFPNASDHIPKPDHNLRVRASSPLLGHDYKSQEAVPPMPKPKKVHHSGSSNALFSYFSSKESKEAKLAAKNQSLQPEVRNGLGIDPQVTFKHAPEPPKESKRKMRPPRIDLSVLFPKPRNPAPQTLLSPQRMVNSPSSVSTGVTDRPSDKLERPVSNSGSKRYSEAPRRASVTKHEFPKHVDNSDLPSIAESRNSGWFDQPLERTVGTSEIDVALDRYAGRRSLFSRSSVYTTSREHLSPEQPRPQEPRKSSRRPRTPSSQPKEMYLSPTSYPESVRARGNSTSQESNKTSKTSKTTKTEKSSVTKKSSKSTLKNKDLQNTSILCLSSSEDEDEDQTPTTEPPRKGSKHRDSVGTYDESEPEIYMAATARAATATAAKRFDRAHSTSSGGSRQTVQSQPPPPVPRPRKASQSSNGKSSTTTRRTTQTRRSSGVPTIAEPDILSQFPQQPLRSPAELKEMNRRSRYIAVTRQEQDLLEAMRIRKGKVTPSLFNANASDRRSVVSGPSRDSFCGSDTSFLRLSNAYPPFDAQSLKSTAAYKDGMASSGSDSEQKGETALSSPGFSADYSESLPSPATSAASPLTPTLPIHRFSPLPSPKPPPRGPPPAIPEDHKQHTRRRTDSSEAIMIDGGEPKRNLPVWSFDFDWNQERANIATVH</sequence>
<evidence type="ECO:0000313" key="2">
    <source>
        <dbReference type="EMBL" id="KAJ5344569.1"/>
    </source>
</evidence>
<feature type="compositionally biased region" description="Low complexity" evidence="1">
    <location>
        <begin position="450"/>
        <end position="461"/>
    </location>
</feature>
<gene>
    <name evidence="2" type="ORF">N7452_002573</name>
</gene>
<proteinExistence type="predicted"/>
<feature type="compositionally biased region" description="Low complexity" evidence="1">
    <location>
        <begin position="366"/>
        <end position="380"/>
    </location>
</feature>
<feature type="compositionally biased region" description="Basic and acidic residues" evidence="1">
    <location>
        <begin position="318"/>
        <end position="334"/>
    </location>
</feature>
<protein>
    <submittedName>
        <fullName evidence="2">Uncharacterized protein</fullName>
    </submittedName>
</protein>
<feature type="region of interest" description="Disordered" evidence="1">
    <location>
        <begin position="306"/>
        <end position="545"/>
    </location>
</feature>
<feature type="region of interest" description="Disordered" evidence="1">
    <location>
        <begin position="113"/>
        <end position="133"/>
    </location>
</feature>
<evidence type="ECO:0000256" key="1">
    <source>
        <dbReference type="SAM" id="MobiDB-lite"/>
    </source>
</evidence>
<reference evidence="2" key="2">
    <citation type="journal article" date="2023" name="IMA Fungus">
        <title>Comparative genomic study of the Penicillium genus elucidates a diverse pangenome and 15 lateral gene transfer events.</title>
        <authorList>
            <person name="Petersen C."/>
            <person name="Sorensen T."/>
            <person name="Nielsen M.R."/>
            <person name="Sondergaard T.E."/>
            <person name="Sorensen J.L."/>
            <person name="Fitzpatrick D.A."/>
            <person name="Frisvad J.C."/>
            <person name="Nielsen K.L."/>
        </authorList>
    </citation>
    <scope>NUCLEOTIDE SEQUENCE</scope>
    <source>
        <strain evidence="2">IBT 35673</strain>
    </source>
</reference>
<dbReference type="EMBL" id="JAPZBQ010000002">
    <property type="protein sequence ID" value="KAJ5344569.1"/>
    <property type="molecule type" value="Genomic_DNA"/>
</dbReference>
<evidence type="ECO:0000313" key="3">
    <source>
        <dbReference type="Proteomes" id="UP001147695"/>
    </source>
</evidence>
<feature type="compositionally biased region" description="Polar residues" evidence="1">
    <location>
        <begin position="206"/>
        <end position="227"/>
    </location>
</feature>
<dbReference type="AlphaFoldDB" id="A0A9W9QSA6"/>
<name>A0A9W9QSA6_PENBR</name>
<dbReference type="Proteomes" id="UP001147695">
    <property type="component" value="Unassembled WGS sequence"/>
</dbReference>
<feature type="compositionally biased region" description="Pro residues" evidence="1">
    <location>
        <begin position="677"/>
        <end position="691"/>
    </location>
</feature>
<accession>A0A9W9QSA6</accession>
<feature type="region of interest" description="Disordered" evidence="1">
    <location>
        <begin position="1"/>
        <end position="100"/>
    </location>
</feature>
<feature type="compositionally biased region" description="Basic and acidic residues" evidence="1">
    <location>
        <begin position="246"/>
        <end position="267"/>
    </location>
</feature>
<comment type="caution">
    <text evidence="2">The sequence shown here is derived from an EMBL/GenBank/DDBJ whole genome shotgun (WGS) entry which is preliminary data.</text>
</comment>
<feature type="region of interest" description="Disordered" evidence="1">
    <location>
        <begin position="145"/>
        <end position="294"/>
    </location>
</feature>
<feature type="compositionally biased region" description="Low complexity" evidence="1">
    <location>
        <begin position="501"/>
        <end position="515"/>
    </location>
</feature>
<reference evidence="2" key="1">
    <citation type="submission" date="2022-12" db="EMBL/GenBank/DDBJ databases">
        <authorList>
            <person name="Petersen C."/>
        </authorList>
    </citation>
    <scope>NUCLEOTIDE SEQUENCE</scope>
    <source>
        <strain evidence="2">IBT 35673</strain>
    </source>
</reference>
<feature type="compositionally biased region" description="Low complexity" evidence="1">
    <location>
        <begin position="653"/>
        <end position="670"/>
    </location>
</feature>